<dbReference type="AlphaFoldDB" id="A0A1H3HQG0"/>
<keyword evidence="6" id="KW-1185">Reference proteome</keyword>
<dbReference type="Proteomes" id="UP000199026">
    <property type="component" value="Unassembled WGS sequence"/>
</dbReference>
<dbReference type="RefSeq" id="WP_245724341.1">
    <property type="nucleotide sequence ID" value="NZ_CALJFH010000007.1"/>
</dbReference>
<dbReference type="PANTHER" id="PTHR33164">
    <property type="entry name" value="TRANSCRIPTIONAL REGULATOR, MARR FAMILY"/>
    <property type="match status" value="1"/>
</dbReference>
<dbReference type="InterPro" id="IPR036390">
    <property type="entry name" value="WH_DNA-bd_sf"/>
</dbReference>
<dbReference type="InterPro" id="IPR036388">
    <property type="entry name" value="WH-like_DNA-bd_sf"/>
</dbReference>
<keyword evidence="2" id="KW-0238">DNA-binding</keyword>
<dbReference type="SMART" id="SM00347">
    <property type="entry name" value="HTH_MARR"/>
    <property type="match status" value="1"/>
</dbReference>
<proteinExistence type="predicted"/>
<keyword evidence="1" id="KW-0805">Transcription regulation</keyword>
<accession>A0A1H3HQG0</accession>
<organism evidence="5 6">
    <name type="scientific">Lentibacter algarum</name>
    <dbReference type="NCBI Taxonomy" id="576131"/>
    <lineage>
        <taxon>Bacteria</taxon>
        <taxon>Pseudomonadati</taxon>
        <taxon>Pseudomonadota</taxon>
        <taxon>Alphaproteobacteria</taxon>
        <taxon>Rhodobacterales</taxon>
        <taxon>Roseobacteraceae</taxon>
        <taxon>Lentibacter</taxon>
    </lineage>
</organism>
<dbReference type="SUPFAM" id="SSF46785">
    <property type="entry name" value="Winged helix' DNA-binding domain"/>
    <property type="match status" value="1"/>
</dbReference>
<dbReference type="GO" id="GO:0003677">
    <property type="term" value="F:DNA binding"/>
    <property type="evidence" value="ECO:0007669"/>
    <property type="project" value="UniProtKB-KW"/>
</dbReference>
<dbReference type="GeneID" id="78123355"/>
<dbReference type="PRINTS" id="PR00598">
    <property type="entry name" value="HTHMARR"/>
</dbReference>
<protein>
    <submittedName>
        <fullName evidence="5">Transcriptional regulator, MarR family</fullName>
    </submittedName>
</protein>
<sequence length="142" mass="15807">MDLSNLPGHLIRKLHQQSTSVFQDRMKAGGFDLTSVQFAALNTLDTNEGLDQATVAQRIAYDRATIGAVIKRLEQKGLVVRRRDQADRRAFKLELTEQGKALLEELRPIVLTLQANILPTLSELEQATLLELMAKALKSKAV</sequence>
<dbReference type="GO" id="GO:0006950">
    <property type="term" value="P:response to stress"/>
    <property type="evidence" value="ECO:0007669"/>
    <property type="project" value="TreeGrafter"/>
</dbReference>
<evidence type="ECO:0000259" key="4">
    <source>
        <dbReference type="PROSITE" id="PS50995"/>
    </source>
</evidence>
<dbReference type="PANTHER" id="PTHR33164:SF95">
    <property type="entry name" value="TRANSCRIPTIONAL REGULATOR"/>
    <property type="match status" value="1"/>
</dbReference>
<keyword evidence="3" id="KW-0804">Transcription</keyword>
<evidence type="ECO:0000256" key="3">
    <source>
        <dbReference type="ARBA" id="ARBA00023163"/>
    </source>
</evidence>
<evidence type="ECO:0000256" key="2">
    <source>
        <dbReference type="ARBA" id="ARBA00023125"/>
    </source>
</evidence>
<feature type="domain" description="HTH marR-type" evidence="4">
    <location>
        <begin position="1"/>
        <end position="138"/>
    </location>
</feature>
<dbReference type="PROSITE" id="PS01117">
    <property type="entry name" value="HTH_MARR_1"/>
    <property type="match status" value="1"/>
</dbReference>
<dbReference type="Gene3D" id="1.10.10.10">
    <property type="entry name" value="Winged helix-like DNA-binding domain superfamily/Winged helix DNA-binding domain"/>
    <property type="match status" value="1"/>
</dbReference>
<dbReference type="InterPro" id="IPR023187">
    <property type="entry name" value="Tscrpt_reg_MarR-type_CS"/>
</dbReference>
<dbReference type="STRING" id="576131.SAMN05444486_101553"/>
<gene>
    <name evidence="5" type="ORF">SAMN05444486_101553</name>
</gene>
<dbReference type="InterPro" id="IPR000835">
    <property type="entry name" value="HTH_MarR-typ"/>
</dbReference>
<dbReference type="GO" id="GO:0003700">
    <property type="term" value="F:DNA-binding transcription factor activity"/>
    <property type="evidence" value="ECO:0007669"/>
    <property type="project" value="InterPro"/>
</dbReference>
<evidence type="ECO:0000256" key="1">
    <source>
        <dbReference type="ARBA" id="ARBA00023015"/>
    </source>
</evidence>
<dbReference type="EMBL" id="FNPR01000001">
    <property type="protein sequence ID" value="SDY17028.1"/>
    <property type="molecule type" value="Genomic_DNA"/>
</dbReference>
<reference evidence="5 6" key="1">
    <citation type="submission" date="2016-10" db="EMBL/GenBank/DDBJ databases">
        <authorList>
            <person name="de Groot N.N."/>
        </authorList>
    </citation>
    <scope>NUCLEOTIDE SEQUENCE [LARGE SCALE GENOMIC DNA]</scope>
    <source>
        <strain evidence="5 6">DSM 24677</strain>
    </source>
</reference>
<dbReference type="PROSITE" id="PS50995">
    <property type="entry name" value="HTH_MARR_2"/>
    <property type="match status" value="1"/>
</dbReference>
<evidence type="ECO:0000313" key="6">
    <source>
        <dbReference type="Proteomes" id="UP000199026"/>
    </source>
</evidence>
<dbReference type="InterPro" id="IPR039422">
    <property type="entry name" value="MarR/SlyA-like"/>
</dbReference>
<name>A0A1H3HQG0_9RHOB</name>
<evidence type="ECO:0000313" key="5">
    <source>
        <dbReference type="EMBL" id="SDY17028.1"/>
    </source>
</evidence>
<dbReference type="Pfam" id="PF12802">
    <property type="entry name" value="MarR_2"/>
    <property type="match status" value="1"/>
</dbReference>